<accession>A0A6C0GYF7</accession>
<dbReference type="AlphaFoldDB" id="A0A6C0GYF7"/>
<name>A0A6C0GYF7_EHRCA</name>
<dbReference type="NCBIfam" id="NF033393">
    <property type="entry name" value="TRP47_fam_Nterm"/>
    <property type="match status" value="1"/>
</dbReference>
<dbReference type="EMBL" id="MN159551">
    <property type="protein sequence ID" value="QHT73341.1"/>
    <property type="molecule type" value="Genomic_DNA"/>
</dbReference>
<proteinExistence type="predicted"/>
<protein>
    <submittedName>
        <fullName evidence="1">Tandem repeat protein 36</fullName>
    </submittedName>
</protein>
<organism evidence="1">
    <name type="scientific">Ehrlichia canis</name>
    <dbReference type="NCBI Taxonomy" id="944"/>
    <lineage>
        <taxon>Bacteria</taxon>
        <taxon>Pseudomonadati</taxon>
        <taxon>Pseudomonadota</taxon>
        <taxon>Alphaproteobacteria</taxon>
        <taxon>Rickettsiales</taxon>
        <taxon>Anaplasmataceae</taxon>
        <taxon>Ehrlichia</taxon>
    </lineage>
</organism>
<sequence>MLFILMGYCMLHLTTEITNIDFAHDFHMHQGERFGVSSGDLQLDIENHPGHGYHILFKNNGHVISDLHGVKAEDFNFNMKDHSLNASFLIDPMAPFHELDVNNHPNFFISMHAYQDGCDNCVHGNPSRPAIVNQAQAILSSATEASVVPAAEAPQPAQQTEDEFFSDGIEAEASVVPAAEAPQPAQQTEDEFFSDGIEAEASVVPAAEAPQPAQQTEDEFFSDGIEAEASVVPAAEAPQPAQQTEDEFFSDGIEAEASVVPAAEAPQPAQQTEDEFFSDGIEAEASVVPAAEAPQPAQQTEDEFFSDGIEAEASVVPAAEAPQPAQQTEDEFFSDGIEEVLSAFL</sequence>
<reference evidence="1" key="1">
    <citation type="journal article" date="2020" name="Ticks Tick Borne Dis.">
        <title>Ehrlichia canis TRP36 diversity in naturally infected-dogs from an urban area of Colombia.</title>
        <authorList>
            <person name="Arroyave E."/>
            <person name="Rodas-Gonzalez J.D."/>
            <person name="Zhang X."/>
            <person name="Labruna M.B."/>
            <person name="Gonzalez M.S."/>
            <person name="Fernandez-Silva J.A."/>
            <person name="McBride J.W."/>
        </authorList>
    </citation>
    <scope>NUCLEOTIDE SEQUENCE</scope>
    <source>
        <strain evidence="1">Dog-67_Colombia</strain>
    </source>
</reference>
<evidence type="ECO:0000313" key="1">
    <source>
        <dbReference type="EMBL" id="QHT73341.1"/>
    </source>
</evidence>